<evidence type="ECO:0000256" key="9">
    <source>
        <dbReference type="ARBA" id="ARBA00023004"/>
    </source>
</evidence>
<proteinExistence type="inferred from homology"/>
<keyword evidence="8 16" id="KW-1133">Transmembrane helix</keyword>
<dbReference type="InterPro" id="IPR011642">
    <property type="entry name" value="Gate_dom"/>
</dbReference>
<dbReference type="PANTHER" id="PTHR43185">
    <property type="entry name" value="FERROUS IRON TRANSPORT PROTEIN B"/>
    <property type="match status" value="1"/>
</dbReference>
<dbReference type="NCBIfam" id="TIGR00231">
    <property type="entry name" value="small_GTP"/>
    <property type="match status" value="1"/>
</dbReference>
<evidence type="ECO:0000256" key="12">
    <source>
        <dbReference type="ARBA" id="ARBA00023136"/>
    </source>
</evidence>
<feature type="binding site" evidence="15">
    <location>
        <position position="22"/>
    </location>
    <ligand>
        <name>Mg(2+)</name>
        <dbReference type="ChEBI" id="CHEBI:18420"/>
        <label>1</label>
    </ligand>
</feature>
<reference evidence="18 19" key="1">
    <citation type="submission" date="2019-01" db="EMBL/GenBank/DDBJ databases">
        <title>Geovibrio thiophilus DSM 11263, complete genome.</title>
        <authorList>
            <person name="Spring S."/>
            <person name="Bunk B."/>
            <person name="Sproer C."/>
        </authorList>
    </citation>
    <scope>NUCLEOTIDE SEQUENCE [LARGE SCALE GENOMIC DNA]</scope>
    <source>
        <strain evidence="18 19">DSM 11263</strain>
    </source>
</reference>
<keyword evidence="10" id="KW-0406">Ion transport</keyword>
<organism evidence="18 19">
    <name type="scientific">Geovibrio thiophilus</name>
    <dbReference type="NCBI Taxonomy" id="139438"/>
    <lineage>
        <taxon>Bacteria</taxon>
        <taxon>Pseudomonadati</taxon>
        <taxon>Deferribacterota</taxon>
        <taxon>Deferribacteres</taxon>
        <taxon>Deferribacterales</taxon>
        <taxon>Geovibrionaceae</taxon>
        <taxon>Geovibrio</taxon>
    </lineage>
</organism>
<keyword evidence="15" id="KW-0460">Magnesium</keyword>
<sequence length="810" mass="90746">MIKIALAGQPNCGKSTIFTMLSGVNQHIANYPGVTVDKKTAHLSHSGEKIEIVDLPGTYSFSSFSLEERVAKDYLINENPDLIINVIDASNIKRSLYLTFQLLELGKPVVIILNMMDVAKRRGLEIDVQKFSELLKVRVVEAVGSRNIGKKEILSSITEAHKHKATGFEINYEELEPYIARYTEKIKISSEISPRWFAIKALEADEAVLSKAGITKEDMDEEYRRIHSEHQIDIDSFLASVRYQSADYLYHKCVKETSEKRETFTSRADRVILNRWLAFPFLAGVIYLVYQLSIVLGYKLTNYTWPYLAMLKNFIISVLPEPQFTDVPILTDFGIWMTNSALALLNYVPIFLILFALIAIIEDIGYMPRIAFILDRVFKRYGLHGQSTLPLVLGGAFVGGCAVPGVMATKGIADERARLATILTVPYMNCLAKVPFYALLLGAFFEGQMTVMMFFISTVTIFIALSVARLITLTFLKNRETAPFVMELPPYHLPTIKGVVLRAFQRVWVYIKKVGSIVLAVAVVLFMLLQFPGVSADKQAEIRKRTDAAVLKFYITAEATQYHGILKENETVYKLINIYNTYRAQKMTASSSAAAERIDAALQAEYPELAGFIIPENDEQKLINREIRTISRTGQTLLNDMKSEKIRNSFLGMFGRSLEPITQFAGFDWRVNVAFLSSFAARESAVATLGSIYETGKTDQRAEEAISEDGLYTPLHAVAMLIFMILTPPCIATMIVVRIQTGSYGWMMFAIFFPMILGVVMASVFFKIGTAFNLTGLQTMLVFYVSMAVTAVAAGLFKGSSVNWKGGYLK</sequence>
<feature type="binding site" evidence="14">
    <location>
        <begin position="8"/>
        <end position="15"/>
    </location>
    <ligand>
        <name>GTP</name>
        <dbReference type="ChEBI" id="CHEBI:37565"/>
        <label>1</label>
    </ligand>
</feature>
<feature type="transmembrane region" description="Helical" evidence="16">
    <location>
        <begin position="715"/>
        <end position="737"/>
    </location>
</feature>
<protein>
    <recommendedName>
        <fullName evidence="13 16">Ferrous iron transport protein B</fullName>
    </recommendedName>
</protein>
<dbReference type="NCBIfam" id="TIGR00437">
    <property type="entry name" value="feoB"/>
    <property type="match status" value="1"/>
</dbReference>
<dbReference type="InterPro" id="IPR011640">
    <property type="entry name" value="Fe2_transport_prot_B_C"/>
</dbReference>
<keyword evidence="12 16" id="KW-0472">Membrane</keyword>
<evidence type="ECO:0000256" key="4">
    <source>
        <dbReference type="ARBA" id="ARBA00022496"/>
    </source>
</evidence>
<evidence type="ECO:0000256" key="8">
    <source>
        <dbReference type="ARBA" id="ARBA00022989"/>
    </source>
</evidence>
<feature type="binding site" evidence="14">
    <location>
        <begin position="114"/>
        <end position="117"/>
    </location>
    <ligand>
        <name>GTP</name>
        <dbReference type="ChEBI" id="CHEBI:37565"/>
        <label>1</label>
    </ligand>
</feature>
<keyword evidence="2 16" id="KW-0813">Transport</keyword>
<evidence type="ECO:0000256" key="7">
    <source>
        <dbReference type="ARBA" id="ARBA00022741"/>
    </source>
</evidence>
<keyword evidence="19" id="KW-1185">Reference proteome</keyword>
<evidence type="ECO:0000259" key="17">
    <source>
        <dbReference type="PROSITE" id="PS51711"/>
    </source>
</evidence>
<accession>A0A3R5Z034</accession>
<dbReference type="FunFam" id="3.40.50.300:FF:000426">
    <property type="entry name" value="Ferrous iron transport protein B"/>
    <property type="match status" value="1"/>
</dbReference>
<feature type="transmembrane region" description="Helical" evidence="16">
    <location>
        <begin position="778"/>
        <end position="797"/>
    </location>
</feature>
<keyword evidence="9 16" id="KW-0408">Iron</keyword>
<keyword evidence="7 14" id="KW-0547">Nucleotide-binding</keyword>
<evidence type="ECO:0000256" key="11">
    <source>
        <dbReference type="ARBA" id="ARBA00023134"/>
    </source>
</evidence>
<keyword evidence="5" id="KW-0997">Cell inner membrane</keyword>
<keyword evidence="11 14" id="KW-0342">GTP-binding</keyword>
<comment type="function">
    <text evidence="16">Probable transporter of a GTP-driven Fe(2+) uptake system.</text>
</comment>
<dbReference type="EMBL" id="CP035108">
    <property type="protein sequence ID" value="QAR33738.1"/>
    <property type="molecule type" value="Genomic_DNA"/>
</dbReference>
<evidence type="ECO:0000256" key="5">
    <source>
        <dbReference type="ARBA" id="ARBA00022519"/>
    </source>
</evidence>
<evidence type="ECO:0000256" key="6">
    <source>
        <dbReference type="ARBA" id="ARBA00022692"/>
    </source>
</evidence>
<evidence type="ECO:0000256" key="13">
    <source>
        <dbReference type="NCBIfam" id="TIGR00437"/>
    </source>
</evidence>
<evidence type="ECO:0000256" key="1">
    <source>
        <dbReference type="ARBA" id="ARBA00004429"/>
    </source>
</evidence>
<dbReference type="CDD" id="cd01879">
    <property type="entry name" value="FeoB"/>
    <property type="match status" value="1"/>
</dbReference>
<dbReference type="OrthoDB" id="9809127at2"/>
<evidence type="ECO:0000256" key="3">
    <source>
        <dbReference type="ARBA" id="ARBA00022475"/>
    </source>
</evidence>
<evidence type="ECO:0000256" key="10">
    <source>
        <dbReference type="ARBA" id="ARBA00023065"/>
    </source>
</evidence>
<dbReference type="GO" id="GO:0005525">
    <property type="term" value="F:GTP binding"/>
    <property type="evidence" value="ECO:0007669"/>
    <property type="project" value="UniProtKB-KW"/>
</dbReference>
<dbReference type="AlphaFoldDB" id="A0A3R5Z034"/>
<dbReference type="GO" id="GO:0015093">
    <property type="term" value="F:ferrous iron transmembrane transporter activity"/>
    <property type="evidence" value="ECO:0007669"/>
    <property type="project" value="UniProtKB-UniRule"/>
</dbReference>
<dbReference type="InterPro" id="IPR030389">
    <property type="entry name" value="G_FEOB_dom"/>
</dbReference>
<dbReference type="Pfam" id="PF17910">
    <property type="entry name" value="FeoB_Cyto"/>
    <property type="match status" value="1"/>
</dbReference>
<evidence type="ECO:0000256" key="16">
    <source>
        <dbReference type="RuleBase" id="RU362098"/>
    </source>
</evidence>
<dbReference type="PRINTS" id="PR00326">
    <property type="entry name" value="GTP1OBG"/>
</dbReference>
<name>A0A3R5Z034_9BACT</name>
<feature type="transmembrane region" description="Helical" evidence="16">
    <location>
        <begin position="419"/>
        <end position="445"/>
    </location>
</feature>
<dbReference type="InterPro" id="IPR027417">
    <property type="entry name" value="P-loop_NTPase"/>
</dbReference>
<evidence type="ECO:0000256" key="14">
    <source>
        <dbReference type="PIRSR" id="PIRSR603373-1"/>
    </source>
</evidence>
<feature type="transmembrane region" description="Helical" evidence="16">
    <location>
        <begin position="744"/>
        <end position="766"/>
    </location>
</feature>
<dbReference type="PANTHER" id="PTHR43185:SF1">
    <property type="entry name" value="FE(2+) TRANSPORTER FEOB"/>
    <property type="match status" value="1"/>
</dbReference>
<feature type="transmembrane region" description="Helical" evidence="16">
    <location>
        <begin position="388"/>
        <end position="407"/>
    </location>
</feature>
<feature type="transmembrane region" description="Helical" evidence="16">
    <location>
        <begin position="451"/>
        <end position="476"/>
    </location>
</feature>
<keyword evidence="6 16" id="KW-0812">Transmembrane</keyword>
<dbReference type="GO" id="GO:0046872">
    <property type="term" value="F:metal ion binding"/>
    <property type="evidence" value="ECO:0007669"/>
    <property type="project" value="UniProtKB-KW"/>
</dbReference>
<feature type="domain" description="FeoB-type G" evidence="17">
    <location>
        <begin position="1"/>
        <end position="163"/>
    </location>
</feature>
<dbReference type="Pfam" id="PF02421">
    <property type="entry name" value="FeoB_N"/>
    <property type="match status" value="1"/>
</dbReference>
<dbReference type="Gene3D" id="3.40.50.300">
    <property type="entry name" value="P-loop containing nucleotide triphosphate hydrolases"/>
    <property type="match status" value="1"/>
</dbReference>
<keyword evidence="4 16" id="KW-0410">Iron transport</keyword>
<evidence type="ECO:0000313" key="19">
    <source>
        <dbReference type="Proteomes" id="UP000287502"/>
    </source>
</evidence>
<dbReference type="Pfam" id="PF07664">
    <property type="entry name" value="FeoB_C"/>
    <property type="match status" value="1"/>
</dbReference>
<keyword evidence="15" id="KW-0479">Metal-binding</keyword>
<dbReference type="Gene3D" id="1.10.287.1770">
    <property type="match status" value="1"/>
</dbReference>
<feature type="binding site" evidence="14">
    <location>
        <begin position="54"/>
        <end position="57"/>
    </location>
    <ligand>
        <name>GTP</name>
        <dbReference type="ChEBI" id="CHEBI:37565"/>
        <label>1</label>
    </ligand>
</feature>
<evidence type="ECO:0000256" key="15">
    <source>
        <dbReference type="PIRSR" id="PIRSR603373-2"/>
    </source>
</evidence>
<feature type="transmembrane region" description="Helical" evidence="16">
    <location>
        <begin position="507"/>
        <end position="529"/>
    </location>
</feature>
<dbReference type="InterPro" id="IPR041069">
    <property type="entry name" value="FeoB_Cyto"/>
</dbReference>
<evidence type="ECO:0000256" key="2">
    <source>
        <dbReference type="ARBA" id="ARBA00022448"/>
    </source>
</evidence>
<dbReference type="PROSITE" id="PS51711">
    <property type="entry name" value="G_FEOB"/>
    <property type="match status" value="1"/>
</dbReference>
<dbReference type="Proteomes" id="UP000287502">
    <property type="component" value="Chromosome"/>
</dbReference>
<feature type="binding site" evidence="14">
    <location>
        <begin position="33"/>
        <end position="37"/>
    </location>
    <ligand>
        <name>GTP</name>
        <dbReference type="ChEBI" id="CHEBI:37565"/>
        <label>1</label>
    </ligand>
</feature>
<feature type="transmembrane region" description="Helical" evidence="16">
    <location>
        <begin position="341"/>
        <end position="361"/>
    </location>
</feature>
<comment type="subcellular location">
    <subcellularLocation>
        <location evidence="1 16">Cell inner membrane</location>
        <topology evidence="1 16">Multi-pass membrane protein</topology>
    </subcellularLocation>
</comment>
<keyword evidence="3" id="KW-1003">Cell membrane</keyword>
<dbReference type="InterPro" id="IPR003373">
    <property type="entry name" value="Fe2_transport_prot-B"/>
</dbReference>
<dbReference type="KEGG" id="gtl:EP073_10080"/>
<dbReference type="SUPFAM" id="SSF52540">
    <property type="entry name" value="P-loop containing nucleoside triphosphate hydrolases"/>
    <property type="match status" value="1"/>
</dbReference>
<dbReference type="Pfam" id="PF07670">
    <property type="entry name" value="Gate"/>
    <property type="match status" value="2"/>
</dbReference>
<dbReference type="InterPro" id="IPR005225">
    <property type="entry name" value="Small_GTP-bd"/>
</dbReference>
<dbReference type="InterPro" id="IPR050860">
    <property type="entry name" value="FeoB_GTPase"/>
</dbReference>
<gene>
    <name evidence="18" type="primary">feoB</name>
    <name evidence="18" type="ORF">EP073_10080</name>
</gene>
<evidence type="ECO:0000313" key="18">
    <source>
        <dbReference type="EMBL" id="QAR33738.1"/>
    </source>
</evidence>
<feature type="transmembrane region" description="Helical" evidence="16">
    <location>
        <begin position="276"/>
        <end position="298"/>
    </location>
</feature>
<dbReference type="RefSeq" id="WP_128467024.1">
    <property type="nucleotide sequence ID" value="NZ_CP035108.1"/>
</dbReference>
<dbReference type="GO" id="GO:0005886">
    <property type="term" value="C:plasma membrane"/>
    <property type="evidence" value="ECO:0007669"/>
    <property type="project" value="UniProtKB-SubCell"/>
</dbReference>
<feature type="binding site" evidence="15">
    <location>
        <position position="23"/>
    </location>
    <ligand>
        <name>Mg(2+)</name>
        <dbReference type="ChEBI" id="CHEBI:18420"/>
        <label>2</label>
    </ligand>
</feature>
<comment type="similarity">
    <text evidence="16">Belongs to the TRAFAC class TrmE-Era-EngA-EngB-Septin-like GTPase superfamily. FeoB GTPase (TC 9.A.8) family.</text>
</comment>
<dbReference type="InterPro" id="IPR006073">
    <property type="entry name" value="GTP-bd"/>
</dbReference>